<feature type="compositionally biased region" description="Pro residues" evidence="16">
    <location>
        <begin position="884"/>
        <end position="895"/>
    </location>
</feature>
<proteinExistence type="inferred from homology"/>
<dbReference type="InterPro" id="IPR015424">
    <property type="entry name" value="PyrdxlP-dep_Trfase"/>
</dbReference>
<evidence type="ECO:0000256" key="9">
    <source>
        <dbReference type="ARBA" id="ARBA00022898"/>
    </source>
</evidence>
<keyword evidence="6 15" id="KW-0808">Transferase</keyword>
<evidence type="ECO:0000256" key="11">
    <source>
        <dbReference type="ARBA" id="ARBA00047630"/>
    </source>
</evidence>
<dbReference type="FunFam" id="3.90.1150.10:FF:000006">
    <property type="entry name" value="Phosphoserine aminotransferase"/>
    <property type="match status" value="1"/>
</dbReference>
<dbReference type="Pfam" id="PF00069">
    <property type="entry name" value="Pkinase"/>
    <property type="match status" value="1"/>
</dbReference>
<dbReference type="HAMAP" id="MF_00160">
    <property type="entry name" value="SerC_aminotrans_5"/>
    <property type="match status" value="1"/>
</dbReference>
<comment type="catalytic activity">
    <reaction evidence="11">
        <text>4-(phosphooxy)-L-threonine + 2-oxoglutarate = (R)-3-hydroxy-2-oxo-4-phosphooxybutanoate + L-glutamate</text>
        <dbReference type="Rhea" id="RHEA:16573"/>
        <dbReference type="ChEBI" id="CHEBI:16810"/>
        <dbReference type="ChEBI" id="CHEBI:29985"/>
        <dbReference type="ChEBI" id="CHEBI:58452"/>
        <dbReference type="ChEBI" id="CHEBI:58538"/>
        <dbReference type="EC" id="2.6.1.52"/>
    </reaction>
</comment>
<evidence type="ECO:0000256" key="10">
    <source>
        <dbReference type="ARBA" id="ARBA00023299"/>
    </source>
</evidence>
<evidence type="ECO:0000256" key="2">
    <source>
        <dbReference type="ARBA" id="ARBA00005099"/>
    </source>
</evidence>
<dbReference type="InterPro" id="IPR022278">
    <property type="entry name" value="Pser_aminoTfrase"/>
</dbReference>
<comment type="pathway">
    <text evidence="2 15">Amino-acid biosynthesis; L-serine biosynthesis; L-serine from 3-phospho-D-glycerate: step 2/3.</text>
</comment>
<dbReference type="SMART" id="SM00220">
    <property type="entry name" value="S_TKc"/>
    <property type="match status" value="1"/>
</dbReference>
<keyword evidence="8 13" id="KW-0067">ATP-binding</keyword>
<dbReference type="FunFam" id="1.10.510.10:FF:000320">
    <property type="entry name" value="Serine/threonine protein kinase"/>
    <property type="match status" value="1"/>
</dbReference>
<dbReference type="NCBIfam" id="NF003764">
    <property type="entry name" value="PRK05355.1"/>
    <property type="match status" value="1"/>
</dbReference>
<dbReference type="PROSITE" id="PS00595">
    <property type="entry name" value="AA_TRANSFER_CLASS_5"/>
    <property type="match status" value="1"/>
</dbReference>
<dbReference type="UniPathway" id="UPA00135">
    <property type="reaction ID" value="UER00197"/>
</dbReference>
<sequence>MSTYALNFGAGPAKIPQAVLLKAQKEFLNVHGTGMSVMELSHRSKPFGAILEKTKKDLTELMKIPSNYTILFMQGGATTEFASVFYNLVATKQQELKQAGKEGEEIVVDYLVTGAWSSKAAQEAERLIPTVIGNPVRVNRAVNVKQSNGKFGVIPPASEWKLTDAKKHNVAYVYYCDNETVHGVEFQSIPQIDASVPLVTDVSSNFLSRPIDVSKFGIVYGGAQKNLGPAGVTIVVVRNDLLVDLNVGPIRPLMLDFKTAADNDSMYNTPPTFAIYMVGLTLEWLKEQGGLDGIQKANNRKSEKLYKVIDDSKIYTSPVAKDCRSHMNVVFNLTTEELEKEFLKGAEEKNMHQLKGHRSVGGVRASIYNALPEEDLTTPFPYFFSCKRDDFMPTAEGLIRFRELHNQELNQVCNKEFQNEITKFPQESLHSFRFSSARHGTLPGHHQIKPLLDRKPRTVGSPIPTCHFRKLSQSSPKSSCSTTSSSSTIINTLLEDDEEDEDIDIHVPHLHNRLKQQHQAILTTYDDWRIILTNSVAQDVLVSHLHPQMNQQQQMLLVGKSVMDLIEPTYRNRLRTIIVKRRNEFIHAQHVGGMVLVCGNVIPIVKLDGTTSSCSLWLKEKLNESGSSVFIWIFEEVYESSISLTVTNEGIIRSVVDEESVTDLYDYNAKDLLGKSLTILVPSLDRDDWKEDMSRLRFFGSATKRGAQFPIIARTEKNTVRITSIPVIAGLMTVNKNGIIEGCNDIFVKYLFGFSQQDLLQKNISILLPQFTTLLYNLKRDDLLQPGLIMNNIICRKLLIQDTHTLPLQNKRLTHTPNNQPLPVLTAIHRDGSPFEVQLQLKLVESDEEEFALWISFDREIVFNRFGHHHLLSTPQKLIKQQTTPPPPAPKPTIPEKPTEKQEINYSAQTNATTIDDYTILSSLGQGAYGLVKLAKKVVIKYVIKSRILVDCWTRDRKLGTVPVEIHILHSLRKTPHENLGDMLDYFEDADHYYIVMGLHGAGMDLFDYIELNNHIEEPAIQHMFKQISLGVRHLHDNKIVHRDIKDENVVLDQSTGGLRLIDFGSAAYLKPGRKYETFVGTLDYAAPEILRGNTYSGKPQDVWALGILLFTLVYRENPFYDIDEIMGRELRIPFVLSEGSVDLISKMLERDVDKRINIHQVLAHPWLNC</sequence>
<keyword evidence="5 15" id="KW-0028">Amino-acid biosynthesis</keyword>
<dbReference type="FunFam" id="3.40.640.10:FF:000010">
    <property type="entry name" value="Phosphoserine aminotransferase"/>
    <property type="match status" value="1"/>
</dbReference>
<evidence type="ECO:0000256" key="1">
    <source>
        <dbReference type="ARBA" id="ARBA00001933"/>
    </source>
</evidence>
<dbReference type="InterPro" id="IPR020578">
    <property type="entry name" value="Aminotrans_V_PyrdxlP_BS"/>
</dbReference>
<dbReference type="GO" id="GO:0004648">
    <property type="term" value="F:O-phospho-L-serine:2-oxoglutarate aminotransferase activity"/>
    <property type="evidence" value="ECO:0007669"/>
    <property type="project" value="UniProtKB-EC"/>
</dbReference>
<dbReference type="Gene3D" id="1.10.510.10">
    <property type="entry name" value="Transferase(Phosphotransferase) domain 1"/>
    <property type="match status" value="1"/>
</dbReference>
<dbReference type="SUPFAM" id="SSF56112">
    <property type="entry name" value="Protein kinase-like (PK-like)"/>
    <property type="match status" value="1"/>
</dbReference>
<reference evidence="18" key="1">
    <citation type="submission" date="2021-01" db="EMBL/GenBank/DDBJ databases">
        <title>Metabolic potential, ecology and presence of endohyphal bacteria is reflected in genomic diversity of Mucoromycotina.</title>
        <authorList>
            <person name="Muszewska A."/>
            <person name="Okrasinska A."/>
            <person name="Steczkiewicz K."/>
            <person name="Drgas O."/>
            <person name="Orlowska M."/>
            <person name="Perlinska-Lenart U."/>
            <person name="Aleksandrzak-Piekarczyk T."/>
            <person name="Szatraj K."/>
            <person name="Zielenkiewicz U."/>
            <person name="Pilsyk S."/>
            <person name="Malc E."/>
            <person name="Mieczkowski P."/>
            <person name="Kruszewska J.S."/>
            <person name="Biernat P."/>
            <person name="Pawlowska J."/>
        </authorList>
    </citation>
    <scope>NUCLEOTIDE SEQUENCE</scope>
    <source>
        <strain evidence="18">WA0000018081</strain>
    </source>
</reference>
<dbReference type="InterPro" id="IPR000719">
    <property type="entry name" value="Prot_kinase_dom"/>
</dbReference>
<dbReference type="Gene3D" id="3.30.450.20">
    <property type="entry name" value="PAS domain"/>
    <property type="match status" value="2"/>
</dbReference>
<evidence type="ECO:0000313" key="18">
    <source>
        <dbReference type="EMBL" id="KAG2233371.1"/>
    </source>
</evidence>
<dbReference type="PANTHER" id="PTHR43247">
    <property type="entry name" value="PHOSPHOSERINE AMINOTRANSFERASE"/>
    <property type="match status" value="1"/>
</dbReference>
<accession>A0A8H7SS65</accession>
<dbReference type="Proteomes" id="UP000613177">
    <property type="component" value="Unassembled WGS sequence"/>
</dbReference>
<dbReference type="EC" id="2.6.1.52" evidence="15"/>
<evidence type="ECO:0000256" key="4">
    <source>
        <dbReference type="ARBA" id="ARBA00022576"/>
    </source>
</evidence>
<dbReference type="EMBL" id="JAEPRE010000081">
    <property type="protein sequence ID" value="KAG2233371.1"/>
    <property type="molecule type" value="Genomic_DNA"/>
</dbReference>
<evidence type="ECO:0000256" key="8">
    <source>
        <dbReference type="ARBA" id="ARBA00022840"/>
    </source>
</evidence>
<dbReference type="PROSITE" id="PS00108">
    <property type="entry name" value="PROTEIN_KINASE_ST"/>
    <property type="match status" value="1"/>
</dbReference>
<dbReference type="PROSITE" id="PS50011">
    <property type="entry name" value="PROTEIN_KINASE_DOM"/>
    <property type="match status" value="1"/>
</dbReference>
<dbReference type="Gene3D" id="3.30.200.20">
    <property type="entry name" value="Phosphorylase Kinase, domain 1"/>
    <property type="match status" value="1"/>
</dbReference>
<evidence type="ECO:0000256" key="14">
    <source>
        <dbReference type="RuleBase" id="RU004504"/>
    </source>
</evidence>
<evidence type="ECO:0000256" key="13">
    <source>
        <dbReference type="PROSITE-ProRule" id="PRU10141"/>
    </source>
</evidence>
<organism evidence="18 19">
    <name type="scientific">Thamnidium elegans</name>
    <dbReference type="NCBI Taxonomy" id="101142"/>
    <lineage>
        <taxon>Eukaryota</taxon>
        <taxon>Fungi</taxon>
        <taxon>Fungi incertae sedis</taxon>
        <taxon>Mucoromycota</taxon>
        <taxon>Mucoromycotina</taxon>
        <taxon>Mucoromycetes</taxon>
        <taxon>Mucorales</taxon>
        <taxon>Mucorineae</taxon>
        <taxon>Mucoraceae</taxon>
        <taxon>Thamnidium</taxon>
    </lineage>
</organism>
<keyword evidence="10 15" id="KW-0718">Serine biosynthesis</keyword>
<evidence type="ECO:0000256" key="15">
    <source>
        <dbReference type="RuleBase" id="RU004505"/>
    </source>
</evidence>
<keyword evidence="7 13" id="KW-0547">Nucleotide-binding</keyword>
<keyword evidence="19" id="KW-1185">Reference proteome</keyword>
<dbReference type="CDD" id="cd00130">
    <property type="entry name" value="PAS"/>
    <property type="match status" value="1"/>
</dbReference>
<feature type="region of interest" description="Disordered" evidence="16">
    <location>
        <begin position="877"/>
        <end position="902"/>
    </location>
</feature>
<dbReference type="SUPFAM" id="SSF53383">
    <property type="entry name" value="PLP-dependent transferases"/>
    <property type="match status" value="1"/>
</dbReference>
<evidence type="ECO:0000256" key="12">
    <source>
        <dbReference type="ARBA" id="ARBA00049007"/>
    </source>
</evidence>
<dbReference type="GO" id="GO:0006564">
    <property type="term" value="P:L-serine biosynthetic process"/>
    <property type="evidence" value="ECO:0007669"/>
    <property type="project" value="UniProtKB-KW"/>
</dbReference>
<dbReference type="InterPro" id="IPR017441">
    <property type="entry name" value="Protein_kinase_ATP_BS"/>
</dbReference>
<evidence type="ECO:0000256" key="3">
    <source>
        <dbReference type="ARBA" id="ARBA00006904"/>
    </source>
</evidence>
<dbReference type="PROSITE" id="PS00107">
    <property type="entry name" value="PROTEIN_KINASE_ATP"/>
    <property type="match status" value="1"/>
</dbReference>
<evidence type="ECO:0000313" key="19">
    <source>
        <dbReference type="Proteomes" id="UP000613177"/>
    </source>
</evidence>
<dbReference type="Pfam" id="PF13426">
    <property type="entry name" value="PAS_9"/>
    <property type="match status" value="1"/>
</dbReference>
<dbReference type="GO" id="GO:0005737">
    <property type="term" value="C:cytoplasm"/>
    <property type="evidence" value="ECO:0007669"/>
    <property type="project" value="TreeGrafter"/>
</dbReference>
<comment type="similarity">
    <text evidence="3">Belongs to the class-V pyridoxal-phosphate-dependent aminotransferase family. SerC subfamily.</text>
</comment>
<dbReference type="GO" id="GO:0005524">
    <property type="term" value="F:ATP binding"/>
    <property type="evidence" value="ECO:0007669"/>
    <property type="project" value="UniProtKB-UniRule"/>
</dbReference>
<protein>
    <recommendedName>
        <fullName evidence="15">Phosphoserine aminotransferase</fullName>
        <ecNumber evidence="15">2.6.1.52</ecNumber>
    </recommendedName>
</protein>
<gene>
    <name evidence="18" type="ORF">INT48_000374</name>
</gene>
<evidence type="ECO:0000256" key="6">
    <source>
        <dbReference type="ARBA" id="ARBA00022679"/>
    </source>
</evidence>
<feature type="binding site" evidence="13">
    <location>
        <position position="945"/>
    </location>
    <ligand>
        <name>ATP</name>
        <dbReference type="ChEBI" id="CHEBI:30616"/>
    </ligand>
</feature>
<dbReference type="PANTHER" id="PTHR43247:SF1">
    <property type="entry name" value="PHOSPHOSERINE AMINOTRANSFERASE"/>
    <property type="match status" value="1"/>
</dbReference>
<dbReference type="Gene3D" id="3.40.640.10">
    <property type="entry name" value="Type I PLP-dependent aspartate aminotransferase-like (Major domain)"/>
    <property type="match status" value="1"/>
</dbReference>
<keyword evidence="9" id="KW-0663">Pyridoxal phosphate</keyword>
<evidence type="ECO:0000256" key="7">
    <source>
        <dbReference type="ARBA" id="ARBA00022741"/>
    </source>
</evidence>
<evidence type="ECO:0000256" key="16">
    <source>
        <dbReference type="SAM" id="MobiDB-lite"/>
    </source>
</evidence>
<dbReference type="InterPro" id="IPR011009">
    <property type="entry name" value="Kinase-like_dom_sf"/>
</dbReference>
<keyword evidence="4 15" id="KW-0032">Aminotransferase</keyword>
<dbReference type="InterPro" id="IPR015421">
    <property type="entry name" value="PyrdxlP-dep_Trfase_major"/>
</dbReference>
<feature type="domain" description="Protein kinase" evidence="17">
    <location>
        <begin position="918"/>
        <end position="1168"/>
    </location>
</feature>
<dbReference type="GO" id="GO:0004672">
    <property type="term" value="F:protein kinase activity"/>
    <property type="evidence" value="ECO:0007669"/>
    <property type="project" value="InterPro"/>
</dbReference>
<dbReference type="InterPro" id="IPR015422">
    <property type="entry name" value="PyrdxlP-dep_Trfase_small"/>
</dbReference>
<dbReference type="NCBIfam" id="TIGR01364">
    <property type="entry name" value="serC_1"/>
    <property type="match status" value="1"/>
</dbReference>
<dbReference type="GO" id="GO:0030170">
    <property type="term" value="F:pyridoxal phosphate binding"/>
    <property type="evidence" value="ECO:0007669"/>
    <property type="project" value="TreeGrafter"/>
</dbReference>
<comment type="caution">
    <text evidence="18">The sequence shown here is derived from an EMBL/GenBank/DDBJ whole genome shotgun (WGS) entry which is preliminary data.</text>
</comment>
<dbReference type="InterPro" id="IPR008271">
    <property type="entry name" value="Ser/Thr_kinase_AS"/>
</dbReference>
<dbReference type="Pfam" id="PF00266">
    <property type="entry name" value="Aminotran_5"/>
    <property type="match status" value="1"/>
</dbReference>
<dbReference type="InterPro" id="IPR000192">
    <property type="entry name" value="Aminotrans_V_dom"/>
</dbReference>
<dbReference type="Gene3D" id="3.90.1150.10">
    <property type="entry name" value="Aspartate Aminotransferase, domain 1"/>
    <property type="match status" value="1"/>
</dbReference>
<dbReference type="InterPro" id="IPR000014">
    <property type="entry name" value="PAS"/>
</dbReference>
<dbReference type="AlphaFoldDB" id="A0A8H7SS65"/>
<evidence type="ECO:0000256" key="5">
    <source>
        <dbReference type="ARBA" id="ARBA00022605"/>
    </source>
</evidence>
<name>A0A8H7SS65_9FUNG</name>
<comment type="cofactor">
    <cofactor evidence="1 14">
        <name>pyridoxal 5'-phosphate</name>
        <dbReference type="ChEBI" id="CHEBI:597326"/>
    </cofactor>
</comment>
<comment type="catalytic activity">
    <reaction evidence="12 15">
        <text>O-phospho-L-serine + 2-oxoglutarate = 3-phosphooxypyruvate + L-glutamate</text>
        <dbReference type="Rhea" id="RHEA:14329"/>
        <dbReference type="ChEBI" id="CHEBI:16810"/>
        <dbReference type="ChEBI" id="CHEBI:18110"/>
        <dbReference type="ChEBI" id="CHEBI:29985"/>
        <dbReference type="ChEBI" id="CHEBI:57524"/>
        <dbReference type="EC" id="2.6.1.52"/>
    </reaction>
</comment>
<evidence type="ECO:0000259" key="17">
    <source>
        <dbReference type="PROSITE" id="PS50011"/>
    </source>
</evidence>